<organism evidence="2 3">
    <name type="scientific">Fusarium beomiforme</name>
    <dbReference type="NCBI Taxonomy" id="44412"/>
    <lineage>
        <taxon>Eukaryota</taxon>
        <taxon>Fungi</taxon>
        <taxon>Dikarya</taxon>
        <taxon>Ascomycota</taxon>
        <taxon>Pezizomycotina</taxon>
        <taxon>Sordariomycetes</taxon>
        <taxon>Hypocreomycetidae</taxon>
        <taxon>Hypocreales</taxon>
        <taxon>Nectriaceae</taxon>
        <taxon>Fusarium</taxon>
        <taxon>Fusarium burgessii species complex</taxon>
    </lineage>
</organism>
<comment type="caution">
    <text evidence="2">The sequence shown here is derived from an EMBL/GenBank/DDBJ whole genome shotgun (WGS) entry which is preliminary data.</text>
</comment>
<reference evidence="2" key="2">
    <citation type="submission" date="2020-02" db="EMBL/GenBank/DDBJ databases">
        <title>Identification and distribution of gene clusters putatively required for synthesis of sphingolipid metabolism inhibitors in phylogenetically diverse species of the filamentous fungus Fusarium.</title>
        <authorList>
            <person name="Kim H.-S."/>
            <person name="Busman M."/>
            <person name="Brown D.W."/>
            <person name="Divon H."/>
            <person name="Uhlig S."/>
            <person name="Proctor R.H."/>
        </authorList>
    </citation>
    <scope>NUCLEOTIDE SEQUENCE</scope>
    <source>
        <strain evidence="2">NRRL 25174</strain>
    </source>
</reference>
<name>A0A9P5AL39_9HYPO</name>
<dbReference type="Proteomes" id="UP000730481">
    <property type="component" value="Unassembled WGS sequence"/>
</dbReference>
<evidence type="ECO:0000313" key="3">
    <source>
        <dbReference type="Proteomes" id="UP000730481"/>
    </source>
</evidence>
<keyword evidence="1" id="KW-0472">Membrane</keyword>
<sequence>MGIPPMLRFVRRELLWLWSGAVYGVVTIFTSRAVATGMSGNSNKMGFSQLVPLTLLEFPVFAAMESHVDLDYQEKLKQVEKAKFKEANLGSAHINNSRPRPICLSLANIHEIPAQADPDSDS</sequence>
<keyword evidence="1" id="KW-1133">Transmembrane helix</keyword>
<reference evidence="2" key="1">
    <citation type="journal article" date="2017" name="Mycologia">
        <title>Fusarium algeriense, sp. nov., a novel toxigenic crown rot pathogen of durum wheat from Algeria is nested in the Fusarium burgessii species complex.</title>
        <authorList>
            <person name="Laraba I."/>
            <person name="Keddad A."/>
            <person name="Boureghda H."/>
            <person name="Abdallah N."/>
            <person name="Vaughan M.M."/>
            <person name="Proctor R.H."/>
            <person name="Busman M."/>
            <person name="O'Donnell K."/>
        </authorList>
    </citation>
    <scope>NUCLEOTIDE SEQUENCE</scope>
    <source>
        <strain evidence="2">NRRL 25174</strain>
    </source>
</reference>
<accession>A0A9P5AL39</accession>
<proteinExistence type="predicted"/>
<keyword evidence="3" id="KW-1185">Reference proteome</keyword>
<dbReference type="OrthoDB" id="5427664at2759"/>
<protein>
    <submittedName>
        <fullName evidence="2">Uncharacterized protein</fullName>
    </submittedName>
</protein>
<dbReference type="EMBL" id="PVQB02000231">
    <property type="protein sequence ID" value="KAF4340683.1"/>
    <property type="molecule type" value="Genomic_DNA"/>
</dbReference>
<keyword evidence="1" id="KW-0812">Transmembrane</keyword>
<dbReference type="AlphaFoldDB" id="A0A9P5AL39"/>
<gene>
    <name evidence="2" type="ORF">FBEOM_5399</name>
</gene>
<evidence type="ECO:0000313" key="2">
    <source>
        <dbReference type="EMBL" id="KAF4340683.1"/>
    </source>
</evidence>
<evidence type="ECO:0000256" key="1">
    <source>
        <dbReference type="SAM" id="Phobius"/>
    </source>
</evidence>
<feature type="transmembrane region" description="Helical" evidence="1">
    <location>
        <begin position="15"/>
        <end position="35"/>
    </location>
</feature>